<proteinExistence type="predicted"/>
<keyword evidence="1" id="KW-0732">Signal</keyword>
<reference evidence="2 3" key="1">
    <citation type="submission" date="2019-05" db="EMBL/GenBank/DDBJ databases">
        <title>Algicella ahnfeltiae gen. nov., sp. nov., a novel marine bacterium of the family Flavobacteriaceae isolated from a red alga.</title>
        <authorList>
            <person name="Nedashkovskaya O.I."/>
            <person name="Kukhlevskiy A.D."/>
            <person name="Kim S.-G."/>
            <person name="Zhukova N.V."/>
            <person name="Mikhailov V.V."/>
        </authorList>
    </citation>
    <scope>NUCLEOTIDE SEQUENCE [LARGE SCALE GENOMIC DNA]</scope>
    <source>
        <strain evidence="2 3">10Alg115</strain>
    </source>
</reference>
<dbReference type="OrthoDB" id="679547at2"/>
<evidence type="ECO:0000313" key="3">
    <source>
        <dbReference type="Proteomes" id="UP000306229"/>
    </source>
</evidence>
<keyword evidence="3" id="KW-1185">Reference proteome</keyword>
<sequence length="574" mass="66340">MNKYIYILLFSMCICCNKLNAQNFGNNTVPQEDIFLHFNTSFFVTGESVYYKLYCIDKETKKLSAISKIAYVELIDKDLKSIFKHKIRLENGVGSGDYFIPTNIASGNYKLIAYTQWMRNWSNNFFENDISIVNPFQKNLTNILTKNDSTYKSNHTLIDPLKTIPKENSTNNNLTLTVEKNNYHLREKIEIYVLNANPIINSGNYSISVNKIDSIIIPKMYSANNYKKLFEHSELKTNTFLPELRGELISGKVLNANNEPVQNSKVAIAIPGKNFLLKIATTNSEGSFYTYLNQSYESDNATFQVLNNENLYISIDRITNLGPNNLQFPDFSIKSEMRNTILNRSVQNQIENSYASIKLNKEDSIFPIAPFYQSKITKTYLLDDYTRFSSVKETVIEIMPEVFIKKHKDNSTFHIIISEDRSNLDILPMLIIDGVLVQNHEELLAYNPNKINKIHLIGSQYIYGSEIYEGIISVETKNGDYTTSTSGNYIKNVNLFKPLTKKQYFQQHYDGNLKFDRIPDYRNILFWEPYLTFPKKNNQISFYASDIPGYYYIRLEGFNEDGSPISLQEIIKVN</sequence>
<dbReference type="AlphaFoldDB" id="A0A5B7TXT8"/>
<dbReference type="EMBL" id="CP040749">
    <property type="protein sequence ID" value="QCX39482.1"/>
    <property type="molecule type" value="Genomic_DNA"/>
</dbReference>
<evidence type="ECO:0008006" key="4">
    <source>
        <dbReference type="Google" id="ProtNLM"/>
    </source>
</evidence>
<evidence type="ECO:0000313" key="2">
    <source>
        <dbReference type="EMBL" id="QCX39482.1"/>
    </source>
</evidence>
<feature type="chain" id="PRO_5023113095" description="Macroglobulin domain-containing protein" evidence="1">
    <location>
        <begin position="22"/>
        <end position="574"/>
    </location>
</feature>
<name>A0A5B7TXT8_9FLAO</name>
<dbReference type="Gene3D" id="2.60.40.1930">
    <property type="match status" value="1"/>
</dbReference>
<dbReference type="KEGG" id="fbe:FF125_13925"/>
<feature type="signal peptide" evidence="1">
    <location>
        <begin position="1"/>
        <end position="21"/>
    </location>
</feature>
<dbReference type="RefSeq" id="WP_138950334.1">
    <property type="nucleotide sequence ID" value="NZ_CP040749.1"/>
</dbReference>
<protein>
    <recommendedName>
        <fullName evidence="4">Macroglobulin domain-containing protein</fullName>
    </recommendedName>
</protein>
<evidence type="ECO:0000256" key="1">
    <source>
        <dbReference type="SAM" id="SignalP"/>
    </source>
</evidence>
<organism evidence="2 3">
    <name type="scientific">Aureibaculum algae</name>
    <dbReference type="NCBI Taxonomy" id="2584122"/>
    <lineage>
        <taxon>Bacteria</taxon>
        <taxon>Pseudomonadati</taxon>
        <taxon>Bacteroidota</taxon>
        <taxon>Flavobacteriia</taxon>
        <taxon>Flavobacteriales</taxon>
        <taxon>Flavobacteriaceae</taxon>
        <taxon>Aureibaculum</taxon>
    </lineage>
</organism>
<dbReference type="Proteomes" id="UP000306229">
    <property type="component" value="Chromosome"/>
</dbReference>
<accession>A0A5B7TXT8</accession>
<gene>
    <name evidence="2" type="ORF">FF125_13925</name>
</gene>